<accession>A0A7X1KPR0</accession>
<dbReference type="Proteomes" id="UP000551327">
    <property type="component" value="Unassembled WGS sequence"/>
</dbReference>
<comment type="caution">
    <text evidence="8">The sequence shown here is derived from an EMBL/GenBank/DDBJ whole genome shotgun (WGS) entry which is preliminary data.</text>
</comment>
<dbReference type="Gene3D" id="1.10.940.10">
    <property type="entry name" value="NusB-like"/>
    <property type="match status" value="1"/>
</dbReference>
<dbReference type="RefSeq" id="WP_185678597.1">
    <property type="nucleotide sequence ID" value="NZ_JACLAX010000004.1"/>
</dbReference>
<proteinExistence type="inferred from homology"/>
<dbReference type="NCBIfam" id="TIGR01951">
    <property type="entry name" value="nusB"/>
    <property type="match status" value="1"/>
</dbReference>
<evidence type="ECO:0000313" key="8">
    <source>
        <dbReference type="EMBL" id="MBC2668728.1"/>
    </source>
</evidence>
<keyword evidence="3 6" id="KW-0694">RNA-binding</keyword>
<comment type="similarity">
    <text evidence="1 6">Belongs to the NusB family.</text>
</comment>
<dbReference type="GO" id="GO:0003723">
    <property type="term" value="F:RNA binding"/>
    <property type="evidence" value="ECO:0007669"/>
    <property type="project" value="UniProtKB-UniRule"/>
</dbReference>
<evidence type="ECO:0000256" key="6">
    <source>
        <dbReference type="HAMAP-Rule" id="MF_00073"/>
    </source>
</evidence>
<keyword evidence="2 6" id="KW-0889">Transcription antitermination</keyword>
<dbReference type="GO" id="GO:0031564">
    <property type="term" value="P:transcription antitermination"/>
    <property type="evidence" value="ECO:0007669"/>
    <property type="project" value="UniProtKB-KW"/>
</dbReference>
<dbReference type="HAMAP" id="MF_00073">
    <property type="entry name" value="NusB"/>
    <property type="match status" value="1"/>
</dbReference>
<dbReference type="AlphaFoldDB" id="A0A7X1KPR0"/>
<keyword evidence="5 6" id="KW-0804">Transcription</keyword>
<organism evidence="8 9">
    <name type="scientific">Novosphingobium piscinae</name>
    <dbReference type="NCBI Taxonomy" id="1507448"/>
    <lineage>
        <taxon>Bacteria</taxon>
        <taxon>Pseudomonadati</taxon>
        <taxon>Pseudomonadota</taxon>
        <taxon>Alphaproteobacteria</taxon>
        <taxon>Sphingomonadales</taxon>
        <taxon>Sphingomonadaceae</taxon>
        <taxon>Novosphingobium</taxon>
    </lineage>
</organism>
<gene>
    <name evidence="6 8" type="primary">nusB</name>
    <name evidence="8" type="ORF">H7F53_06205</name>
</gene>
<evidence type="ECO:0000256" key="2">
    <source>
        <dbReference type="ARBA" id="ARBA00022814"/>
    </source>
</evidence>
<dbReference type="InterPro" id="IPR035926">
    <property type="entry name" value="NusB-like_sf"/>
</dbReference>
<evidence type="ECO:0000256" key="1">
    <source>
        <dbReference type="ARBA" id="ARBA00005952"/>
    </source>
</evidence>
<evidence type="ECO:0000259" key="7">
    <source>
        <dbReference type="Pfam" id="PF01029"/>
    </source>
</evidence>
<dbReference type="EMBL" id="JACLAX010000004">
    <property type="protein sequence ID" value="MBC2668728.1"/>
    <property type="molecule type" value="Genomic_DNA"/>
</dbReference>
<sequence>MTLSARARAAARLAAVQALYQHEMERTPLAQLLDEFHRHRLGAEIEDAQYAEADVPFFDDVVKGTLARRDEIDGQIAARLAEGWKLDRLDRTMLQILRAGTYELLARADVPTATAISEYLDVAHAFFDAKEAKFVNGVLDAVARAVR</sequence>
<dbReference type="PANTHER" id="PTHR11078:SF3">
    <property type="entry name" value="ANTITERMINATION NUSB DOMAIN-CONTAINING PROTEIN"/>
    <property type="match status" value="1"/>
</dbReference>
<dbReference type="InterPro" id="IPR011605">
    <property type="entry name" value="NusB_fam"/>
</dbReference>
<dbReference type="SUPFAM" id="SSF48013">
    <property type="entry name" value="NusB-like"/>
    <property type="match status" value="1"/>
</dbReference>
<dbReference type="InterPro" id="IPR006027">
    <property type="entry name" value="NusB_RsmB_TIM44"/>
</dbReference>
<dbReference type="GO" id="GO:0006353">
    <property type="term" value="P:DNA-templated transcription termination"/>
    <property type="evidence" value="ECO:0007669"/>
    <property type="project" value="UniProtKB-UniRule"/>
</dbReference>
<comment type="function">
    <text evidence="6">Involved in transcription antitermination. Required for transcription of ribosomal RNA (rRNA) genes. Binds specifically to the boxA antiterminator sequence of the ribosomal RNA (rrn) operons.</text>
</comment>
<reference evidence="8 9" key="1">
    <citation type="submission" date="2020-08" db="EMBL/GenBank/DDBJ databases">
        <title>The genome sequence of type strain Novosphingobium piscinae KCTC 42194.</title>
        <authorList>
            <person name="Liu Y."/>
        </authorList>
    </citation>
    <scope>NUCLEOTIDE SEQUENCE [LARGE SCALE GENOMIC DNA]</scope>
    <source>
        <strain evidence="8 9">KCTC 42194</strain>
    </source>
</reference>
<evidence type="ECO:0000256" key="4">
    <source>
        <dbReference type="ARBA" id="ARBA00023015"/>
    </source>
</evidence>
<name>A0A7X1KPR0_9SPHN</name>
<protein>
    <recommendedName>
        <fullName evidence="6">Transcription antitermination protein NusB</fullName>
    </recommendedName>
    <alternativeName>
        <fullName evidence="6">Antitermination factor NusB</fullName>
    </alternativeName>
</protein>
<dbReference type="GO" id="GO:0005829">
    <property type="term" value="C:cytosol"/>
    <property type="evidence" value="ECO:0007669"/>
    <property type="project" value="TreeGrafter"/>
</dbReference>
<keyword evidence="9" id="KW-1185">Reference proteome</keyword>
<evidence type="ECO:0000256" key="5">
    <source>
        <dbReference type="ARBA" id="ARBA00023163"/>
    </source>
</evidence>
<evidence type="ECO:0000256" key="3">
    <source>
        <dbReference type="ARBA" id="ARBA00022884"/>
    </source>
</evidence>
<dbReference type="PANTHER" id="PTHR11078">
    <property type="entry name" value="N UTILIZATION SUBSTANCE PROTEIN B-RELATED"/>
    <property type="match status" value="1"/>
</dbReference>
<evidence type="ECO:0000313" key="9">
    <source>
        <dbReference type="Proteomes" id="UP000551327"/>
    </source>
</evidence>
<feature type="domain" description="NusB/RsmB/TIM44" evidence="7">
    <location>
        <begin position="10"/>
        <end position="144"/>
    </location>
</feature>
<keyword evidence="4 6" id="KW-0805">Transcription regulation</keyword>
<dbReference type="Pfam" id="PF01029">
    <property type="entry name" value="NusB"/>
    <property type="match status" value="1"/>
</dbReference>